<gene>
    <name evidence="2" type="ORF">SAMN05444168_0710</name>
</gene>
<evidence type="ECO:0000313" key="2">
    <source>
        <dbReference type="EMBL" id="SIN83113.1"/>
    </source>
</evidence>
<feature type="compositionally biased region" description="Polar residues" evidence="1">
    <location>
        <begin position="154"/>
        <end position="175"/>
    </location>
</feature>
<accession>A0A1N6EJC3</accession>
<sequence>MSTTQHAKSHHSQAAPTPPASATPPAPKELEPLKSWAYPFTPLDTNATAGPQTYFNALSHAEDGFYPLGANGIWHGGIHFGGGTAGALKQGDGVRAIADGEVVAYRLDTKYAELKYSDGKIARYSTSFVLMRHKLAIPEAPAPAPVAAPGSPASGTHVSSASSGNAHSRASNTSGTPPTNTQPKPPPADQVLEFYSLYMHQLDWAGYQAAEKSATAAGDAVGQNGSSTQRMPFWEGPKHFRVGKQATDTQRQPSTFNFAAPSVGAFGDSSLDDPSSGGFGGLFGSNGQSASSFSLADPTMSSTSSNPLGNFSLPNPTPSKPNGQSAANAQPAVTGLKIYKQPKGEVIALLPRGSEIKVSDAVTKGCVQITQLLKGAPVGVTIGDPVDPAASTGWVALDKLDSLIDPNPLDSVVVLESPFRVAAGTVVGYLGEFQRYRDAKALPQSPKRSVLHLEVFAGPALEAYIKKSQDCAKLLPKTMLVVSPGATLITAPTEHDGTVGPSVKLKSTPDDPKNGPWAKVQVATHHSAHGHTQAHSPSTQQSDPVWVERSAIASAATEAIKSWKNFPLQVSNANSPSASFQNVLSRVQLDSFDSADRACDDKGVHWWRIQIGTGKGNGATGWVCEKNHPHTEWQSPWAWPGFETVDNSSVSIVNLFKRFLFVSGQLLDGEEDSFKPSALSVNGSELIGRLEKAVDHDGNGTITAEELAQAQGTPWLAEALSHLIVRYESEWGGSMAKWDELSSVMKDRGFIWQSELQRIQKLQWWDQIKAVKGFPADPMVYHFHPIGLIGNFIGTASALDEIIRKIGDIIAGGEGNYESYNTGTKNTPDGKVGHSYLRPGVGTVTNKTINEILATDSLDGTNPNRMFATGKYQTIIKTLRAAKAAMGLTGEEKYDAAMQERVFREYLIYDAGGGGLAKFVTKGTGTVDEAQLAAAKCWASIAAPKGAVIADGRVSDGSLSYHESRANSANSVSTAQLVQILEQISRN</sequence>
<feature type="compositionally biased region" description="Pro residues" evidence="1">
    <location>
        <begin position="16"/>
        <end position="27"/>
    </location>
</feature>
<feature type="region of interest" description="Disordered" evidence="1">
    <location>
        <begin position="1"/>
        <end position="28"/>
    </location>
</feature>
<evidence type="ECO:0000313" key="3">
    <source>
        <dbReference type="Proteomes" id="UP000184693"/>
    </source>
</evidence>
<organism evidence="2 3">
    <name type="scientific">Paraburkholderia phenazinium</name>
    <dbReference type="NCBI Taxonomy" id="60549"/>
    <lineage>
        <taxon>Bacteria</taxon>
        <taxon>Pseudomonadati</taxon>
        <taxon>Pseudomonadota</taxon>
        <taxon>Betaproteobacteria</taxon>
        <taxon>Burkholderiales</taxon>
        <taxon>Burkholderiaceae</taxon>
        <taxon>Paraburkholderia</taxon>
    </lineage>
</organism>
<dbReference type="PROSITE" id="PS00018">
    <property type="entry name" value="EF_HAND_1"/>
    <property type="match status" value="1"/>
</dbReference>
<reference evidence="2 3" key="1">
    <citation type="submission" date="2016-11" db="EMBL/GenBank/DDBJ databases">
        <authorList>
            <person name="Jaros S."/>
            <person name="Januszkiewicz K."/>
            <person name="Wedrychowicz H."/>
        </authorList>
    </citation>
    <scope>NUCLEOTIDE SEQUENCE [LARGE SCALE GENOMIC DNA]</scope>
    <source>
        <strain evidence="2 3">GAS86</strain>
    </source>
</reference>
<evidence type="ECO:0000256" key="1">
    <source>
        <dbReference type="SAM" id="MobiDB-lite"/>
    </source>
</evidence>
<dbReference type="OrthoDB" id="1242806at2"/>
<evidence type="ECO:0008006" key="4">
    <source>
        <dbReference type="Google" id="ProtNLM"/>
    </source>
</evidence>
<dbReference type="RefSeq" id="WP_074263003.1">
    <property type="nucleotide sequence ID" value="NZ_FSRM01000001.1"/>
</dbReference>
<dbReference type="InterPro" id="IPR018247">
    <property type="entry name" value="EF_Hand_1_Ca_BS"/>
</dbReference>
<dbReference type="EMBL" id="FSRM01000001">
    <property type="protein sequence ID" value="SIN83113.1"/>
    <property type="molecule type" value="Genomic_DNA"/>
</dbReference>
<dbReference type="AlphaFoldDB" id="A0A1N6EJC3"/>
<feature type="region of interest" description="Disordered" evidence="1">
    <location>
        <begin position="144"/>
        <end position="189"/>
    </location>
</feature>
<feature type="region of interest" description="Disordered" evidence="1">
    <location>
        <begin position="492"/>
        <end position="544"/>
    </location>
</feature>
<dbReference type="Gene3D" id="1.10.530.10">
    <property type="match status" value="1"/>
</dbReference>
<feature type="region of interest" description="Disordered" evidence="1">
    <location>
        <begin position="293"/>
        <end position="329"/>
    </location>
</feature>
<feature type="compositionally biased region" description="Polar residues" evidence="1">
    <location>
        <begin position="533"/>
        <end position="543"/>
    </location>
</feature>
<proteinExistence type="predicted"/>
<protein>
    <recommendedName>
        <fullName evidence="4">EF-hand domain-containing protein</fullName>
    </recommendedName>
</protein>
<feature type="compositionally biased region" description="Polar residues" evidence="1">
    <location>
        <begin position="293"/>
        <end position="328"/>
    </location>
</feature>
<dbReference type="Proteomes" id="UP000184693">
    <property type="component" value="Unassembled WGS sequence"/>
</dbReference>
<name>A0A1N6EJC3_9BURK</name>